<keyword evidence="1" id="KW-0812">Transmembrane</keyword>
<dbReference type="Pfam" id="PF10302">
    <property type="entry name" value="Dsc3_N"/>
    <property type="match status" value="1"/>
</dbReference>
<evidence type="ECO:0000259" key="3">
    <source>
        <dbReference type="Pfam" id="PF13373"/>
    </source>
</evidence>
<dbReference type="Pfam" id="PF13373">
    <property type="entry name" value="Dsc3_C"/>
    <property type="match status" value="2"/>
</dbReference>
<dbReference type="GO" id="GO:0044695">
    <property type="term" value="C:Dsc E3 ubiquitin ligase complex"/>
    <property type="evidence" value="ECO:0007669"/>
    <property type="project" value="InterPro"/>
</dbReference>
<name>A0AAD5UMY7_9FUNG</name>
<organism evidence="4 5">
    <name type="scientific">Boothiomyces macroporosus</name>
    <dbReference type="NCBI Taxonomy" id="261099"/>
    <lineage>
        <taxon>Eukaryota</taxon>
        <taxon>Fungi</taxon>
        <taxon>Fungi incertae sedis</taxon>
        <taxon>Chytridiomycota</taxon>
        <taxon>Chytridiomycota incertae sedis</taxon>
        <taxon>Chytridiomycetes</taxon>
        <taxon>Rhizophydiales</taxon>
        <taxon>Terramycetaceae</taxon>
        <taxon>Boothiomyces</taxon>
    </lineage>
</organism>
<evidence type="ECO:0000313" key="5">
    <source>
        <dbReference type="Proteomes" id="UP001210925"/>
    </source>
</evidence>
<dbReference type="SUPFAM" id="SSF54236">
    <property type="entry name" value="Ubiquitin-like"/>
    <property type="match status" value="1"/>
</dbReference>
<sequence>MQKVTVRFVDARDDYVIETDEISIEEIKERIINNYPDVRDKFLRIIQRGKILNNSVVINSDTVLHCSISDEESNQSSAEQDARRVGFDRLLEMGLEENEVLELRQQFHTLRGVNVLETPNLATQAEEQWIENAGNESVEVSESQVDLLMGLVLGYFAGIIIIFWLKEANIFSRRQQQGIISGIVINVFFGILRWF</sequence>
<evidence type="ECO:0008006" key="6">
    <source>
        <dbReference type="Google" id="ProtNLM"/>
    </source>
</evidence>
<dbReference type="InterPro" id="IPR019413">
    <property type="entry name" value="Dsc3_ub-like_dom"/>
</dbReference>
<dbReference type="InterPro" id="IPR025390">
    <property type="entry name" value="Dsc3_C"/>
</dbReference>
<evidence type="ECO:0000259" key="2">
    <source>
        <dbReference type="Pfam" id="PF10302"/>
    </source>
</evidence>
<dbReference type="GO" id="GO:0005783">
    <property type="term" value="C:endoplasmic reticulum"/>
    <property type="evidence" value="ECO:0007669"/>
    <property type="project" value="TreeGrafter"/>
</dbReference>
<accession>A0AAD5UMY7</accession>
<dbReference type="PANTHER" id="PTHR28049">
    <property type="entry name" value="TRANSMEMBRANE PROTEIN YOR223W"/>
    <property type="match status" value="1"/>
</dbReference>
<dbReference type="Proteomes" id="UP001210925">
    <property type="component" value="Unassembled WGS sequence"/>
</dbReference>
<keyword evidence="1" id="KW-1133">Transmembrane helix</keyword>
<keyword evidence="5" id="KW-1185">Reference proteome</keyword>
<feature type="domain" description="DSC E3 ubiquitin ligase complex subunit 3 C-terminal" evidence="3">
    <location>
        <begin position="141"/>
        <end position="193"/>
    </location>
</feature>
<dbReference type="PANTHER" id="PTHR28049:SF1">
    <property type="entry name" value="DSC E3 UBIQUITIN LIGASE COMPLEX SUBUNIT 3"/>
    <property type="match status" value="1"/>
</dbReference>
<evidence type="ECO:0000313" key="4">
    <source>
        <dbReference type="EMBL" id="KAJ3262620.1"/>
    </source>
</evidence>
<feature type="domain" description="DSC E3 ubiquitin ligase complex subunit 3 C-terminal" evidence="3">
    <location>
        <begin position="86"/>
        <end position="138"/>
    </location>
</feature>
<feature type="transmembrane region" description="Helical" evidence="1">
    <location>
        <begin position="147"/>
        <end position="165"/>
    </location>
</feature>
<feature type="transmembrane region" description="Helical" evidence="1">
    <location>
        <begin position="177"/>
        <end position="194"/>
    </location>
</feature>
<dbReference type="AlphaFoldDB" id="A0AAD5UMY7"/>
<dbReference type="EMBL" id="JADGKB010000001">
    <property type="protein sequence ID" value="KAJ3262620.1"/>
    <property type="molecule type" value="Genomic_DNA"/>
</dbReference>
<reference evidence="4" key="1">
    <citation type="submission" date="2020-05" db="EMBL/GenBank/DDBJ databases">
        <title>Phylogenomic resolution of chytrid fungi.</title>
        <authorList>
            <person name="Stajich J.E."/>
            <person name="Amses K."/>
            <person name="Simmons R."/>
            <person name="Seto K."/>
            <person name="Myers J."/>
            <person name="Bonds A."/>
            <person name="Quandt C.A."/>
            <person name="Barry K."/>
            <person name="Liu P."/>
            <person name="Grigoriev I."/>
            <person name="Longcore J.E."/>
            <person name="James T.Y."/>
        </authorList>
    </citation>
    <scope>NUCLEOTIDE SEQUENCE</scope>
    <source>
        <strain evidence="4">PLAUS21</strain>
    </source>
</reference>
<feature type="domain" description="DSC E3 ubiquitin ligase complex subunit 3 ubiquitin-like" evidence="2">
    <location>
        <begin position="3"/>
        <end position="82"/>
    </location>
</feature>
<protein>
    <recommendedName>
        <fullName evidence="6">DSC E3 ubiquitin ligase complex subunit 3 C-terminal domain-containing protein</fullName>
    </recommendedName>
</protein>
<proteinExistence type="predicted"/>
<dbReference type="InterPro" id="IPR045226">
    <property type="entry name" value="Dsc3"/>
</dbReference>
<dbReference type="InterPro" id="IPR029071">
    <property type="entry name" value="Ubiquitin-like_domsf"/>
</dbReference>
<comment type="caution">
    <text evidence="4">The sequence shown here is derived from an EMBL/GenBank/DDBJ whole genome shotgun (WGS) entry which is preliminary data.</text>
</comment>
<gene>
    <name evidence="4" type="ORF">HK103_000149</name>
</gene>
<evidence type="ECO:0000256" key="1">
    <source>
        <dbReference type="SAM" id="Phobius"/>
    </source>
</evidence>
<keyword evidence="1" id="KW-0472">Membrane</keyword>